<evidence type="ECO:0000256" key="2">
    <source>
        <dbReference type="ARBA" id="ARBA00023125"/>
    </source>
</evidence>
<dbReference type="SUPFAM" id="SSF46689">
    <property type="entry name" value="Homeodomain-like"/>
    <property type="match status" value="1"/>
</dbReference>
<feature type="domain" description="HTH tetR-type" evidence="5">
    <location>
        <begin position="10"/>
        <end position="70"/>
    </location>
</feature>
<protein>
    <submittedName>
        <fullName evidence="6">BetI family transcriptional regulator</fullName>
    </submittedName>
</protein>
<proteinExistence type="predicted"/>
<dbReference type="PROSITE" id="PS50977">
    <property type="entry name" value="HTH_TETR_2"/>
    <property type="match status" value="1"/>
</dbReference>
<reference evidence="6 7" key="1">
    <citation type="submission" date="2014-02" db="EMBL/GenBank/DDBJ databases">
        <title>The small core and large imbalanced accessory genome model reveals a collaborative survival strategy of Sorangium cellulosum strains in nature.</title>
        <authorList>
            <person name="Han K."/>
            <person name="Peng R."/>
            <person name="Blom J."/>
            <person name="Li Y.-Z."/>
        </authorList>
    </citation>
    <scope>NUCLEOTIDE SEQUENCE [LARGE SCALE GENOMIC DNA]</scope>
    <source>
        <strain evidence="6 7">So0011-07</strain>
    </source>
</reference>
<dbReference type="PANTHER" id="PTHR30055">
    <property type="entry name" value="HTH-TYPE TRANSCRIPTIONAL REGULATOR RUTR"/>
    <property type="match status" value="1"/>
</dbReference>
<dbReference type="Gene3D" id="1.10.357.10">
    <property type="entry name" value="Tetracycline Repressor, domain 2"/>
    <property type="match status" value="1"/>
</dbReference>
<keyword evidence="1" id="KW-0805">Transcription regulation</keyword>
<dbReference type="Pfam" id="PF00440">
    <property type="entry name" value="TetR_N"/>
    <property type="match status" value="1"/>
</dbReference>
<dbReference type="GO" id="GO:0003700">
    <property type="term" value="F:DNA-binding transcription factor activity"/>
    <property type="evidence" value="ECO:0007669"/>
    <property type="project" value="TreeGrafter"/>
</dbReference>
<dbReference type="InterPro" id="IPR009057">
    <property type="entry name" value="Homeodomain-like_sf"/>
</dbReference>
<dbReference type="PRINTS" id="PR00455">
    <property type="entry name" value="HTHTETR"/>
</dbReference>
<dbReference type="InterPro" id="IPR001647">
    <property type="entry name" value="HTH_TetR"/>
</dbReference>
<keyword evidence="2 4" id="KW-0238">DNA-binding</keyword>
<comment type="caution">
    <text evidence="6">The sequence shown here is derived from an EMBL/GenBank/DDBJ whole genome shotgun (WGS) entry which is preliminary data.</text>
</comment>
<evidence type="ECO:0000259" key="5">
    <source>
        <dbReference type="PROSITE" id="PS50977"/>
    </source>
</evidence>
<evidence type="ECO:0000256" key="1">
    <source>
        <dbReference type="ARBA" id="ARBA00023015"/>
    </source>
</evidence>
<accession>A0A150SC85</accession>
<dbReference type="GO" id="GO:0000976">
    <property type="term" value="F:transcription cis-regulatory region binding"/>
    <property type="evidence" value="ECO:0007669"/>
    <property type="project" value="TreeGrafter"/>
</dbReference>
<gene>
    <name evidence="6" type="ORF">BE17_49795</name>
</gene>
<dbReference type="AlphaFoldDB" id="A0A150SC85"/>
<feature type="DNA-binding region" description="H-T-H motif" evidence="4">
    <location>
        <begin position="33"/>
        <end position="52"/>
    </location>
</feature>
<evidence type="ECO:0000256" key="4">
    <source>
        <dbReference type="PROSITE-ProRule" id="PRU00335"/>
    </source>
</evidence>
<evidence type="ECO:0000256" key="3">
    <source>
        <dbReference type="ARBA" id="ARBA00023163"/>
    </source>
</evidence>
<evidence type="ECO:0000313" key="6">
    <source>
        <dbReference type="EMBL" id="KYF90065.1"/>
    </source>
</evidence>
<name>A0A150SC85_SORCE</name>
<dbReference type="Proteomes" id="UP000075635">
    <property type="component" value="Unassembled WGS sequence"/>
</dbReference>
<keyword evidence="3" id="KW-0804">Transcription</keyword>
<dbReference type="PANTHER" id="PTHR30055:SF234">
    <property type="entry name" value="HTH-TYPE TRANSCRIPTIONAL REGULATOR BETI"/>
    <property type="match status" value="1"/>
</dbReference>
<dbReference type="EMBL" id="JEMB01001155">
    <property type="protein sequence ID" value="KYF90065.1"/>
    <property type="molecule type" value="Genomic_DNA"/>
</dbReference>
<sequence>MGELRESKKRETRQRISDIATGLFYARGFDAVTVEEIAAAANVSKMTVFNYFARKEDLLLDREDEVKLLLREALGERPKGQSPIDALRRLVDRLREQRHPFARIDSQTVGFWRVVAASPALRARLREIGDETVDGLAVELAGPNPDGLARLVAGMIVLTWRTAYGEAIRVFERGGSAKKANAAFIALIDRGFAAAHGMAASSSQPGPHDDAARSA</sequence>
<organism evidence="6 7">
    <name type="scientific">Sorangium cellulosum</name>
    <name type="common">Polyangium cellulosum</name>
    <dbReference type="NCBI Taxonomy" id="56"/>
    <lineage>
        <taxon>Bacteria</taxon>
        <taxon>Pseudomonadati</taxon>
        <taxon>Myxococcota</taxon>
        <taxon>Polyangia</taxon>
        <taxon>Polyangiales</taxon>
        <taxon>Polyangiaceae</taxon>
        <taxon>Sorangium</taxon>
    </lineage>
</organism>
<evidence type="ECO:0000313" key="7">
    <source>
        <dbReference type="Proteomes" id="UP000075635"/>
    </source>
</evidence>
<dbReference type="InterPro" id="IPR050109">
    <property type="entry name" value="HTH-type_TetR-like_transc_reg"/>
</dbReference>